<evidence type="ECO:0000313" key="3">
    <source>
        <dbReference type="Proteomes" id="UP001186452"/>
    </source>
</evidence>
<proteinExistence type="predicted"/>
<name>A0ABU3ZER4_9GAMM</name>
<evidence type="ECO:0008006" key="4">
    <source>
        <dbReference type="Google" id="ProtNLM"/>
    </source>
</evidence>
<evidence type="ECO:0000256" key="1">
    <source>
        <dbReference type="SAM" id="SignalP"/>
    </source>
</evidence>
<keyword evidence="3" id="KW-1185">Reference proteome</keyword>
<comment type="caution">
    <text evidence="2">The sequence shown here is derived from an EMBL/GenBank/DDBJ whole genome shotgun (WGS) entry which is preliminary data.</text>
</comment>
<dbReference type="EMBL" id="JAWJZI010000002">
    <property type="protein sequence ID" value="MDV5168557.1"/>
    <property type="molecule type" value="Genomic_DNA"/>
</dbReference>
<sequence length="551" mass="62634">MIQTDKLFSKPCNRALSISALALLAAFPEMALAEERKSNNPQQQVQQIDVFEQYKISKDIPKYALSSLVQASDLVEHVKKTVTYNGESETSEAYLVQSIDHKGNIDLRVKYDEKKLSKNEDVLDQIAKLTRNEYRLRDYAESYDKKSVTHFKTGPDSAVINFNYSKFGLPQDVAYFRFMRVKLYLEYGKVTKMEVRNSQPFTFSDYKIDDYLQVITFDTLDDMNDVVMKQKVITATGKRKNKPVTLEYVTTPVAHYDDSGMGVVVLDQALMSEVSDPRYREERVDLNRTFPLMGDMIRRKGIDLPMPYGVSLAYRDQDLNMDLTSFSVFGLDPDFIAKFFDPDKTKAKINAKSVTLRGDVNILPFWNVFGYIGQIDINAKVKTQFRGNDEPICVVDCNLLEIPEMNAVDLNIPIHLRYSSVGVGTTLAVGYKNLFASATATFTKTKLDGADDWGDGIMTYQPLIGYQLPDYRAQIFVGAEYQDYDDYLDGNVNFKVGGIPVTMPYHVGVDVDRWTYTVGFNKELGRSYNITGLYSTGEDRTSVTLNLGYRF</sequence>
<gene>
    <name evidence="2" type="ORF">R2X38_06045</name>
</gene>
<protein>
    <recommendedName>
        <fullName evidence="4">DUF3570 domain-containing protein</fullName>
    </recommendedName>
</protein>
<evidence type="ECO:0000313" key="2">
    <source>
        <dbReference type="EMBL" id="MDV5168557.1"/>
    </source>
</evidence>
<dbReference type="RefSeq" id="WP_317521277.1">
    <property type="nucleotide sequence ID" value="NZ_JAWJZI010000002.1"/>
</dbReference>
<dbReference type="Proteomes" id="UP001186452">
    <property type="component" value="Unassembled WGS sequence"/>
</dbReference>
<keyword evidence="1" id="KW-0732">Signal</keyword>
<reference evidence="2 3" key="1">
    <citation type="submission" date="2023-10" db="EMBL/GenBank/DDBJ databases">
        <title>Marine bacteria isolated from horseshoe crab.</title>
        <authorList>
            <person name="Cheng T.H."/>
        </authorList>
    </citation>
    <scope>NUCLEOTIDE SEQUENCE [LARGE SCALE GENOMIC DNA]</scope>
    <source>
        <strain evidence="2 3">HSC6</strain>
    </source>
</reference>
<organism evidence="2 3">
    <name type="scientific">Photobacterium rosenbergii</name>
    <dbReference type="NCBI Taxonomy" id="294936"/>
    <lineage>
        <taxon>Bacteria</taxon>
        <taxon>Pseudomonadati</taxon>
        <taxon>Pseudomonadota</taxon>
        <taxon>Gammaproteobacteria</taxon>
        <taxon>Vibrionales</taxon>
        <taxon>Vibrionaceae</taxon>
        <taxon>Photobacterium</taxon>
    </lineage>
</organism>
<feature type="signal peptide" evidence="1">
    <location>
        <begin position="1"/>
        <end position="33"/>
    </location>
</feature>
<feature type="chain" id="PRO_5045607806" description="DUF3570 domain-containing protein" evidence="1">
    <location>
        <begin position="34"/>
        <end position="551"/>
    </location>
</feature>
<accession>A0ABU3ZER4</accession>